<dbReference type="EMBL" id="CP001322">
    <property type="protein sequence ID" value="ACL05049.1"/>
    <property type="molecule type" value="Genomic_DNA"/>
</dbReference>
<proteinExistence type="predicted"/>
<gene>
    <name evidence="1" type="ordered locus">Dalk_3360</name>
</gene>
<dbReference type="RefSeq" id="WP_015948107.1">
    <property type="nucleotide sequence ID" value="NC_011768.1"/>
</dbReference>
<dbReference type="KEGG" id="dal:Dalk_3360"/>
<evidence type="ECO:0000313" key="1">
    <source>
        <dbReference type="EMBL" id="ACL05049.1"/>
    </source>
</evidence>
<evidence type="ECO:0008006" key="3">
    <source>
        <dbReference type="Google" id="ProtNLM"/>
    </source>
</evidence>
<evidence type="ECO:0000313" key="2">
    <source>
        <dbReference type="Proteomes" id="UP000000739"/>
    </source>
</evidence>
<organism evidence="1 2">
    <name type="scientific">Desulfatibacillum aliphaticivorans</name>
    <dbReference type="NCBI Taxonomy" id="218208"/>
    <lineage>
        <taxon>Bacteria</taxon>
        <taxon>Pseudomonadati</taxon>
        <taxon>Thermodesulfobacteriota</taxon>
        <taxon>Desulfobacteria</taxon>
        <taxon>Desulfobacterales</taxon>
        <taxon>Desulfatibacillaceae</taxon>
        <taxon>Desulfatibacillum</taxon>
    </lineage>
</organism>
<sequence>MKSKSKIMWIEKKSEENGLAGPARIGRVVFSKSGKSIIYDGKTFQSLKGSGIKANYYDVESGEEYWISGCRKDGKDALYSTDVEIDDDVLEEYWTDVRNLPQTGLSELIQFCINILYKIRQLSIVAP</sequence>
<protein>
    <recommendedName>
        <fullName evidence="3">1-deoxy-D-xylulose-5-phosphate synthase</fullName>
    </recommendedName>
</protein>
<keyword evidence="2" id="KW-1185">Reference proteome</keyword>
<dbReference type="AlphaFoldDB" id="B8FLA3"/>
<name>B8FLA3_DESAL</name>
<dbReference type="Proteomes" id="UP000000739">
    <property type="component" value="Chromosome"/>
</dbReference>
<reference evidence="1 2" key="1">
    <citation type="journal article" date="2012" name="Environ. Microbiol.">
        <title>The genome sequence of Desulfatibacillum alkenivorans AK-01: a blueprint for anaerobic alkane oxidation.</title>
        <authorList>
            <person name="Callaghan A.V."/>
            <person name="Morris B.E."/>
            <person name="Pereira I.A."/>
            <person name="McInerney M.J."/>
            <person name="Austin R.N."/>
            <person name="Groves J.T."/>
            <person name="Kukor J.J."/>
            <person name="Suflita J.M."/>
            <person name="Young L.Y."/>
            <person name="Zylstra G.J."/>
            <person name="Wawrik B."/>
        </authorList>
    </citation>
    <scope>NUCLEOTIDE SEQUENCE [LARGE SCALE GENOMIC DNA]</scope>
    <source>
        <strain evidence="1 2">AK-01</strain>
    </source>
</reference>
<accession>B8FLA3</accession>
<dbReference type="eggNOG" id="ENOG5030D49">
    <property type="taxonomic scope" value="Bacteria"/>
</dbReference>
<dbReference type="HOGENOM" id="CLU_160740_0_0_7"/>